<gene>
    <name evidence="5" type="ORF">Cgig2_004445</name>
</gene>
<keyword evidence="2" id="KW-0472">Membrane</keyword>
<proteinExistence type="predicted"/>
<dbReference type="PANTHER" id="PTHR33232:SF12">
    <property type="entry name" value="PROTEIN SIEVE ELEMENT OCCLUSION B-LIKE"/>
    <property type="match status" value="1"/>
</dbReference>
<feature type="region of interest" description="Disordered" evidence="1">
    <location>
        <begin position="1"/>
        <end position="23"/>
    </location>
</feature>
<keyword evidence="2" id="KW-1133">Transmembrane helix</keyword>
<dbReference type="AlphaFoldDB" id="A0A9Q1Q751"/>
<keyword evidence="2" id="KW-0812">Transmembrane</keyword>
<dbReference type="OrthoDB" id="1145248at2759"/>
<evidence type="ECO:0000259" key="4">
    <source>
        <dbReference type="Pfam" id="PF14577"/>
    </source>
</evidence>
<accession>A0A9Q1Q751</accession>
<evidence type="ECO:0008006" key="7">
    <source>
        <dbReference type="Google" id="ProtNLM"/>
    </source>
</evidence>
<organism evidence="5 6">
    <name type="scientific">Carnegiea gigantea</name>
    <dbReference type="NCBI Taxonomy" id="171969"/>
    <lineage>
        <taxon>Eukaryota</taxon>
        <taxon>Viridiplantae</taxon>
        <taxon>Streptophyta</taxon>
        <taxon>Embryophyta</taxon>
        <taxon>Tracheophyta</taxon>
        <taxon>Spermatophyta</taxon>
        <taxon>Magnoliopsida</taxon>
        <taxon>eudicotyledons</taxon>
        <taxon>Gunneridae</taxon>
        <taxon>Pentapetalae</taxon>
        <taxon>Caryophyllales</taxon>
        <taxon>Cactineae</taxon>
        <taxon>Cactaceae</taxon>
        <taxon>Cactoideae</taxon>
        <taxon>Echinocereeae</taxon>
        <taxon>Carnegiea</taxon>
    </lineage>
</organism>
<dbReference type="Pfam" id="PF14576">
    <property type="entry name" value="SEO_N"/>
    <property type="match status" value="1"/>
</dbReference>
<evidence type="ECO:0000313" key="5">
    <source>
        <dbReference type="EMBL" id="KAJ8431413.1"/>
    </source>
</evidence>
<dbReference type="InterPro" id="IPR027942">
    <property type="entry name" value="SEO_N"/>
</dbReference>
<dbReference type="Pfam" id="PF14577">
    <property type="entry name" value="SEO_C"/>
    <property type="match status" value="1"/>
</dbReference>
<dbReference type="Proteomes" id="UP001153076">
    <property type="component" value="Unassembled WGS sequence"/>
</dbReference>
<evidence type="ECO:0000256" key="2">
    <source>
        <dbReference type="SAM" id="Phobius"/>
    </source>
</evidence>
<feature type="transmembrane region" description="Helical" evidence="2">
    <location>
        <begin position="133"/>
        <end position="155"/>
    </location>
</feature>
<dbReference type="InterPro" id="IPR027944">
    <property type="entry name" value="SEO_C"/>
</dbReference>
<dbReference type="GO" id="GO:0010088">
    <property type="term" value="P:phloem development"/>
    <property type="evidence" value="ECO:0007669"/>
    <property type="project" value="InterPro"/>
</dbReference>
<dbReference type="InterPro" id="IPR039299">
    <property type="entry name" value="SEOA"/>
</dbReference>
<keyword evidence="6" id="KW-1185">Reference proteome</keyword>
<comment type="caution">
    <text evidence="5">The sequence shown here is derived from an EMBL/GenBank/DDBJ whole genome shotgun (WGS) entry which is preliminary data.</text>
</comment>
<evidence type="ECO:0000313" key="6">
    <source>
        <dbReference type="Proteomes" id="UP001153076"/>
    </source>
</evidence>
<feature type="domain" description="Sieve element occlusion N-terminal" evidence="3">
    <location>
        <begin position="22"/>
        <end position="308"/>
    </location>
</feature>
<evidence type="ECO:0000256" key="1">
    <source>
        <dbReference type="SAM" id="MobiDB-lite"/>
    </source>
</evidence>
<dbReference type="PANTHER" id="PTHR33232">
    <property type="entry name" value="PROTEIN SIEVE ELEMENT OCCLUSION B-LIKE"/>
    <property type="match status" value="1"/>
</dbReference>
<reference evidence="5" key="1">
    <citation type="submission" date="2022-04" db="EMBL/GenBank/DDBJ databases">
        <title>Carnegiea gigantea Genome sequencing and assembly v2.</title>
        <authorList>
            <person name="Copetti D."/>
            <person name="Sanderson M.J."/>
            <person name="Burquez A."/>
            <person name="Wojciechowski M.F."/>
        </authorList>
    </citation>
    <scope>NUCLEOTIDE SEQUENCE</scope>
    <source>
        <strain evidence="5">SGP5-SGP5p</strain>
        <tissue evidence="5">Aerial part</tissue>
    </source>
</reference>
<sequence length="703" mass="80593">MAMAPTPNTPRRGHDRRMFSASDDSTMLKQIEATHAPDGRDVDVRPLLAIVEDVFRRAALSLEGMTEGRQMEALEDKTTEAVLDAAGMLEALAYVIQKVSCEITCKCSGGGDAHSTTMSILHTLTNYSWDAKVVIALAALAIVYAEFWLVVQLYATHPLAKSVAVLKQLLELIEHSSALRSRFDTLNNLISAMLDVTKRIVEFRHLPHQYISPEQPPLSTAMTHIPTAAYWTIRSVVACATHIVSLIGISYEYLTSTMEAWELSSLAHKEKNIHDHLTQQLALCYQHIDEKKHIEAYHTLCRLFDTSHLDNSRILRHLIYPRDDILPLIDGSTKTRVHVEALKRKTVLLLISDLDISHEELMILNHIYTESRGRPEFPYEIVWLPIVDKSAPWTEAHQERFEELQSMMPWYTLHHPKVLEPAAVKYIKEVWKFAKKMIIVVLDPQGKVACPNALHMILIWGNLAYPFTAMKEEALWREETWKLELVVDDIDPRIHEWVAKGKHIGLYGGEDVEWMRRFTHTAKEVAAAAGIELELVYVGKSKETKERLKKIIETIGRENLSHYWPDLTSIWYFWTRLECMLYSKMQHGKKVEDDHIMSEVMTVLSFDGSDQGWATIWFRSTEMARAKGDTIAESFRRFEEWEENARAKGFVPALKEHLQELHTPKHCNRLILPGIEGGIPERVVCAECGKAMEKYFMYRCCSD</sequence>
<name>A0A9Q1Q751_9CARY</name>
<protein>
    <recommendedName>
        <fullName evidence="7">Protein SIEVE ELEMENT OCCLUSION B-like</fullName>
    </recommendedName>
</protein>
<dbReference type="EMBL" id="JAKOGI010000689">
    <property type="protein sequence ID" value="KAJ8431413.1"/>
    <property type="molecule type" value="Genomic_DNA"/>
</dbReference>
<evidence type="ECO:0000259" key="3">
    <source>
        <dbReference type="Pfam" id="PF14576"/>
    </source>
</evidence>
<feature type="domain" description="Sieve element occlusion C-terminal" evidence="4">
    <location>
        <begin position="471"/>
        <end position="701"/>
    </location>
</feature>